<evidence type="ECO:0000313" key="4">
    <source>
        <dbReference type="Proteomes" id="UP001443914"/>
    </source>
</evidence>
<dbReference type="AlphaFoldDB" id="A0AAW1IJQ3"/>
<evidence type="ECO:0000256" key="1">
    <source>
        <dbReference type="SAM" id="Phobius"/>
    </source>
</evidence>
<feature type="transmembrane region" description="Helical" evidence="1">
    <location>
        <begin position="474"/>
        <end position="494"/>
    </location>
</feature>
<dbReference type="PANTHER" id="PTHR33116">
    <property type="entry name" value="REVERSE TRANSCRIPTASE ZINC-BINDING DOMAIN-CONTAINING PROTEIN-RELATED-RELATED"/>
    <property type="match status" value="1"/>
</dbReference>
<keyword evidence="1" id="KW-0472">Membrane</keyword>
<keyword evidence="4" id="KW-1185">Reference proteome</keyword>
<name>A0AAW1IJQ3_SAPOF</name>
<protein>
    <recommendedName>
        <fullName evidence="2">Reverse transcriptase domain-containing protein</fullName>
    </recommendedName>
</protein>
<reference evidence="3" key="1">
    <citation type="submission" date="2024-03" db="EMBL/GenBank/DDBJ databases">
        <title>WGS assembly of Saponaria officinalis var. Norfolk2.</title>
        <authorList>
            <person name="Jenkins J."/>
            <person name="Shu S."/>
            <person name="Grimwood J."/>
            <person name="Barry K."/>
            <person name="Goodstein D."/>
            <person name="Schmutz J."/>
            <person name="Leebens-Mack J."/>
            <person name="Osbourn A."/>
        </authorList>
    </citation>
    <scope>NUCLEOTIDE SEQUENCE [LARGE SCALE GENOMIC DNA]</scope>
    <source>
        <strain evidence="3">JIC</strain>
    </source>
</reference>
<keyword evidence="1" id="KW-0812">Transmembrane</keyword>
<sequence>MEILSRHLRRICLSPQVSYHPKCSKIKLTHLTFADDLMIFMRGDLPSVLVVKDALDCFALQSGLNANPDKTEIYFGGVQASVKGLILAQSSFVEGKFPFRYLGVPLNTSRVTVDMYGVLMSKITSLLQHWSVNLLTYAGKAQMINSVLLGLLSYWCSNALIPKAVVAHIDKLCRSFFWSTDTRARLIFKSWSSMCLPWVEGGFDIREILAWNKALLARLLWQLDQGHSSVWVTWVQRYYLLGQSIWQVRPSMAHSESFRHILQVRDQCLLQLGDVSSVRIWLEGCASQGKFSISRAYDFFRSHSRRVQWAGALRVQSVTPCHSFITMLAAQRKLPTVDSLCRRGIFMVNRCSLCKLHGESHRHLFFLCPYSKQVWSLLLGWMRISSRTNDLISELHWTHRKGRKTHWKTNWFRGSLTAAVYFIWNERNARIFEGRERDPAQLAKMIRSLVSIPPCILPKRHSLFSSNPSVIPPFLLLHSSTFIIFIPVIPLFFFPKILI</sequence>
<dbReference type="PANTHER" id="PTHR33116:SF84">
    <property type="entry name" value="RNA-DIRECTED DNA POLYMERASE"/>
    <property type="match status" value="1"/>
</dbReference>
<organism evidence="3 4">
    <name type="scientific">Saponaria officinalis</name>
    <name type="common">Common soapwort</name>
    <name type="synonym">Lychnis saponaria</name>
    <dbReference type="NCBI Taxonomy" id="3572"/>
    <lineage>
        <taxon>Eukaryota</taxon>
        <taxon>Viridiplantae</taxon>
        <taxon>Streptophyta</taxon>
        <taxon>Embryophyta</taxon>
        <taxon>Tracheophyta</taxon>
        <taxon>Spermatophyta</taxon>
        <taxon>Magnoliopsida</taxon>
        <taxon>eudicotyledons</taxon>
        <taxon>Gunneridae</taxon>
        <taxon>Pentapetalae</taxon>
        <taxon>Caryophyllales</taxon>
        <taxon>Caryophyllaceae</taxon>
        <taxon>Caryophylleae</taxon>
        <taxon>Saponaria</taxon>
    </lineage>
</organism>
<dbReference type="InterPro" id="IPR000477">
    <property type="entry name" value="RT_dom"/>
</dbReference>
<comment type="caution">
    <text evidence="3">The sequence shown here is derived from an EMBL/GenBank/DDBJ whole genome shotgun (WGS) entry which is preliminary data.</text>
</comment>
<proteinExistence type="predicted"/>
<keyword evidence="1" id="KW-1133">Transmembrane helix</keyword>
<evidence type="ECO:0000259" key="2">
    <source>
        <dbReference type="PROSITE" id="PS50878"/>
    </source>
</evidence>
<feature type="domain" description="Reverse transcriptase" evidence="2">
    <location>
        <begin position="1"/>
        <end position="106"/>
    </location>
</feature>
<dbReference type="EMBL" id="JBDFQZ010000009">
    <property type="protein sequence ID" value="KAK9689903.1"/>
    <property type="molecule type" value="Genomic_DNA"/>
</dbReference>
<evidence type="ECO:0000313" key="3">
    <source>
        <dbReference type="EMBL" id="KAK9689903.1"/>
    </source>
</evidence>
<gene>
    <name evidence="3" type="ORF">RND81_09G089600</name>
</gene>
<dbReference type="PROSITE" id="PS50878">
    <property type="entry name" value="RT_POL"/>
    <property type="match status" value="1"/>
</dbReference>
<accession>A0AAW1IJQ3</accession>
<dbReference type="InterPro" id="IPR026960">
    <property type="entry name" value="RVT-Znf"/>
</dbReference>
<dbReference type="Pfam" id="PF13966">
    <property type="entry name" value="zf-RVT"/>
    <property type="match status" value="1"/>
</dbReference>
<dbReference type="Proteomes" id="UP001443914">
    <property type="component" value="Unassembled WGS sequence"/>
</dbReference>